<name>A0ABN5PIV7_9VIBR</name>
<organism evidence="1 2">
    <name type="scientific">Vibrio alfacsensis</name>
    <dbReference type="NCBI Taxonomy" id="1074311"/>
    <lineage>
        <taxon>Bacteria</taxon>
        <taxon>Pseudomonadati</taxon>
        <taxon>Pseudomonadota</taxon>
        <taxon>Gammaproteobacteria</taxon>
        <taxon>Vibrionales</taxon>
        <taxon>Vibrionaceae</taxon>
        <taxon>Vibrio</taxon>
    </lineage>
</organism>
<accession>A0ABN5PIV7</accession>
<keyword evidence="2" id="KW-1185">Reference proteome</keyword>
<evidence type="ECO:0000313" key="2">
    <source>
        <dbReference type="Proteomes" id="UP000262832"/>
    </source>
</evidence>
<dbReference type="Proteomes" id="UP000262832">
    <property type="component" value="Chromosome II"/>
</dbReference>
<reference evidence="1 2" key="1">
    <citation type="submission" date="2018-08" db="EMBL/GenBank/DDBJ databases">
        <title>Genomic taxonomy of the Vibrionaceae family.</title>
        <authorList>
            <person name="Gomez-Gil B."/>
            <person name="Tanaka M."/>
            <person name="Sawabe T."/>
            <person name="Enciso-Ibarra K."/>
        </authorList>
    </citation>
    <scope>NUCLEOTIDE SEQUENCE [LARGE SCALE GENOMIC DNA]</scope>
    <source>
        <strain evidence="1 2">CAIM 1831</strain>
    </source>
</reference>
<evidence type="ECO:0000313" key="1">
    <source>
        <dbReference type="EMBL" id="AXY03151.1"/>
    </source>
</evidence>
<gene>
    <name evidence="1" type="ORF">D1115_19765</name>
</gene>
<sequence>MQLTKAREHKQTRDLCMKTYLHSHILLALYFKFPKVEKIQHDNLQRDNITYILNLIHYKNME</sequence>
<protein>
    <submittedName>
        <fullName evidence="1">Uncharacterized protein</fullName>
    </submittedName>
</protein>
<dbReference type="EMBL" id="CP032094">
    <property type="protein sequence ID" value="AXY03151.1"/>
    <property type="molecule type" value="Genomic_DNA"/>
</dbReference>
<proteinExistence type="predicted"/>